<dbReference type="AlphaFoldDB" id="A0A0C2QWZ6"/>
<gene>
    <name evidence="2" type="ORF">KP78_38130</name>
</gene>
<keyword evidence="1" id="KW-1133">Transmembrane helix</keyword>
<accession>A0A0C2QWZ6</accession>
<name>A0A0C2QWZ6_9BACL</name>
<keyword evidence="1" id="KW-0472">Membrane</keyword>
<dbReference type="Proteomes" id="UP000031938">
    <property type="component" value="Unassembled WGS sequence"/>
</dbReference>
<comment type="caution">
    <text evidence="2">The sequence shown here is derived from an EMBL/GenBank/DDBJ whole genome shotgun (WGS) entry which is preliminary data.</text>
</comment>
<keyword evidence="3" id="KW-1185">Reference proteome</keyword>
<dbReference type="EMBL" id="JXRP01000022">
    <property type="protein sequence ID" value="KIL42590.1"/>
    <property type="molecule type" value="Genomic_DNA"/>
</dbReference>
<reference evidence="2 3" key="1">
    <citation type="submission" date="2015-01" db="EMBL/GenBank/DDBJ databases">
        <title>Genome sequencing of Jeotgalibacillus soli.</title>
        <authorList>
            <person name="Goh K.M."/>
            <person name="Chan K.-G."/>
            <person name="Yaakop A.S."/>
            <person name="Ee R."/>
            <person name="Gan H.M."/>
            <person name="Chan C.S."/>
        </authorList>
    </citation>
    <scope>NUCLEOTIDE SEQUENCE [LARGE SCALE GENOMIC DNA]</scope>
    <source>
        <strain evidence="2 3">P9</strain>
    </source>
</reference>
<evidence type="ECO:0000256" key="1">
    <source>
        <dbReference type="SAM" id="Phobius"/>
    </source>
</evidence>
<keyword evidence="1" id="KW-0812">Transmembrane</keyword>
<dbReference type="OrthoDB" id="2390218at2"/>
<proteinExistence type="predicted"/>
<evidence type="ECO:0000313" key="3">
    <source>
        <dbReference type="Proteomes" id="UP000031938"/>
    </source>
</evidence>
<organism evidence="2 3">
    <name type="scientific">Jeotgalibacillus soli</name>
    <dbReference type="NCBI Taxonomy" id="889306"/>
    <lineage>
        <taxon>Bacteria</taxon>
        <taxon>Bacillati</taxon>
        <taxon>Bacillota</taxon>
        <taxon>Bacilli</taxon>
        <taxon>Bacillales</taxon>
        <taxon>Caryophanaceae</taxon>
        <taxon>Jeotgalibacillus</taxon>
    </lineage>
</organism>
<dbReference type="RefSeq" id="WP_041090985.1">
    <property type="nucleotide sequence ID" value="NZ_JXRP01000022.1"/>
</dbReference>
<evidence type="ECO:0000313" key="2">
    <source>
        <dbReference type="EMBL" id="KIL42590.1"/>
    </source>
</evidence>
<dbReference type="PATRIC" id="fig|889306.3.peg.3830"/>
<sequence length="69" mass="8329">MHQWLILNLFLYFPEDKSEYIPAAITFVIFMVVTVLTFRLILRVSKKQEEKTKELEEEINRGRQQQIKS</sequence>
<dbReference type="STRING" id="889306.KP78_38130"/>
<protein>
    <submittedName>
        <fullName evidence="2">Uncharacterized protein</fullName>
    </submittedName>
</protein>
<feature type="transmembrane region" description="Helical" evidence="1">
    <location>
        <begin position="20"/>
        <end position="42"/>
    </location>
</feature>